<reference evidence="2" key="1">
    <citation type="submission" date="2016-10" db="EMBL/GenBank/DDBJ databases">
        <title>The High Quality Genome of Vibrio alginolyticus K01M1.</title>
        <authorList>
            <person name="Wendling C."/>
            <person name="Chibani C.M."/>
            <person name="Hertel R."/>
            <person name="Sproer C."/>
            <person name="Bunk B."/>
            <person name="Overmann J."/>
            <person name="Roth O."/>
            <person name="Liesegang H."/>
        </authorList>
    </citation>
    <scope>NUCLEOTIDE SEQUENCE</scope>
    <source>
        <strain evidence="2">K05K4</strain>
    </source>
</reference>
<dbReference type="InterPro" id="IPR019690">
    <property type="entry name" value="DUF2569"/>
</dbReference>
<dbReference type="Gene3D" id="3.30.300.250">
    <property type="match status" value="1"/>
</dbReference>
<feature type="transmembrane region" description="Helical" evidence="1">
    <location>
        <begin position="12"/>
        <end position="35"/>
    </location>
</feature>
<keyword evidence="1" id="KW-0812">Transmembrane</keyword>
<dbReference type="Pfam" id="PF10754">
    <property type="entry name" value="DUF2569"/>
    <property type="match status" value="1"/>
</dbReference>
<name>A0A1W6UL82_VIBAL</name>
<dbReference type="AlphaFoldDB" id="A0A1W6UL82"/>
<dbReference type="EMBL" id="CP017902">
    <property type="protein sequence ID" value="ARP18669.1"/>
    <property type="molecule type" value="Genomic_DNA"/>
</dbReference>
<evidence type="ECO:0008006" key="3">
    <source>
        <dbReference type="Google" id="ProtNLM"/>
    </source>
</evidence>
<gene>
    <name evidence="2" type="ORF">K05K4_18350</name>
</gene>
<organism evidence="2">
    <name type="scientific">Vibrio alginolyticus</name>
    <dbReference type="NCBI Taxonomy" id="663"/>
    <lineage>
        <taxon>Bacteria</taxon>
        <taxon>Pseudomonadati</taxon>
        <taxon>Pseudomonadota</taxon>
        <taxon>Gammaproteobacteria</taxon>
        <taxon>Vibrionales</taxon>
        <taxon>Vibrionaceae</taxon>
        <taxon>Vibrio</taxon>
    </lineage>
</organism>
<accession>A0A1W6UL82</accession>
<protein>
    <recommendedName>
        <fullName evidence="3">DUF2569 domain-containing protein</fullName>
    </recommendedName>
</protein>
<feature type="transmembrane region" description="Helical" evidence="1">
    <location>
        <begin position="55"/>
        <end position="82"/>
    </location>
</feature>
<dbReference type="RefSeq" id="WP_054730841.1">
    <property type="nucleotide sequence ID" value="NZ_CP017889.1"/>
</dbReference>
<proteinExistence type="predicted"/>
<feature type="transmembrane region" description="Helical" evidence="1">
    <location>
        <begin position="128"/>
        <end position="144"/>
    </location>
</feature>
<evidence type="ECO:0000313" key="2">
    <source>
        <dbReference type="EMBL" id="ARP18669.1"/>
    </source>
</evidence>
<keyword evidence="1" id="KW-1133">Transmembrane helix</keyword>
<sequence length="300" mass="34252">MSTSDYKGISGWLVLVAFGLVVSPFRFYFTTLSMYPGLFENGTWYLLTSPNSAEYVRGFGTLLYSEIVFNLFLFVSLIYLNFLFFSKKSDFPKVYIAISLIGLLFIPINAYFANLLFPQTPLFDGETIRNFFVSLLSALIWIPYMIKSKRVKNTFIENHSLRKTVLSMITLSCVVAVGYSFYLKQVSYIPETVTIEDRLNQLTNDMNRELPIMLDSETKLDAVYTESNNLQYRYSLVNYSVSDIDVNALNKNMRPSLLQTACSNSATLTFMQEGVIVSYTYYDKLGKLITSIQINSSDCV</sequence>
<feature type="transmembrane region" description="Helical" evidence="1">
    <location>
        <begin position="165"/>
        <end position="183"/>
    </location>
</feature>
<evidence type="ECO:0000256" key="1">
    <source>
        <dbReference type="SAM" id="Phobius"/>
    </source>
</evidence>
<feature type="transmembrane region" description="Helical" evidence="1">
    <location>
        <begin position="94"/>
        <end position="116"/>
    </location>
</feature>
<keyword evidence="1" id="KW-0472">Membrane</keyword>